<evidence type="ECO:0000313" key="3">
    <source>
        <dbReference type="Proteomes" id="UP000034696"/>
    </source>
</evidence>
<evidence type="ECO:0000313" key="2">
    <source>
        <dbReference type="EMBL" id="KKU05241.1"/>
    </source>
</evidence>
<feature type="transmembrane region" description="Helical" evidence="1">
    <location>
        <begin position="9"/>
        <end position="26"/>
    </location>
</feature>
<feature type="transmembrane region" description="Helical" evidence="1">
    <location>
        <begin position="60"/>
        <end position="78"/>
    </location>
</feature>
<accession>A0A0G1MAE5</accession>
<keyword evidence="1" id="KW-0812">Transmembrane</keyword>
<dbReference type="AlphaFoldDB" id="A0A0G1MAE5"/>
<keyword evidence="1" id="KW-1133">Transmembrane helix</keyword>
<gene>
    <name evidence="2" type="ORF">UX06_C0001G0002</name>
</gene>
<keyword evidence="1" id="KW-0472">Membrane</keyword>
<proteinExistence type="predicted"/>
<reference evidence="2 3" key="1">
    <citation type="journal article" date="2015" name="Nature">
        <title>rRNA introns, odd ribosomes, and small enigmatic genomes across a large radiation of phyla.</title>
        <authorList>
            <person name="Brown C.T."/>
            <person name="Hug L.A."/>
            <person name="Thomas B.C."/>
            <person name="Sharon I."/>
            <person name="Castelle C.J."/>
            <person name="Singh A."/>
            <person name="Wilkins M.J."/>
            <person name="Williams K.H."/>
            <person name="Banfield J.F."/>
        </authorList>
    </citation>
    <scope>NUCLEOTIDE SEQUENCE [LARGE SCALE GENOMIC DNA]</scope>
</reference>
<organism evidence="2 3">
    <name type="scientific">Candidatus Giovannonibacteria bacterium GW2011_GWA2_45_21</name>
    <dbReference type="NCBI Taxonomy" id="1618649"/>
    <lineage>
        <taxon>Bacteria</taxon>
        <taxon>Candidatus Giovannoniibacteriota</taxon>
    </lineage>
</organism>
<evidence type="ECO:0000256" key="1">
    <source>
        <dbReference type="SAM" id="Phobius"/>
    </source>
</evidence>
<sequence>MDSISKDRLIRGIAGIIAGVLLVWAYQAGTSKFHSECTQYSGGRDSECVGDSVRVKGPDYGGAFLLLVFAGIAASYAVSKHEE</sequence>
<protein>
    <recommendedName>
        <fullName evidence="4">Vitamin K epoxide reductase</fullName>
    </recommendedName>
</protein>
<dbReference type="Proteomes" id="UP000034696">
    <property type="component" value="Unassembled WGS sequence"/>
</dbReference>
<evidence type="ECO:0008006" key="4">
    <source>
        <dbReference type="Google" id="ProtNLM"/>
    </source>
</evidence>
<name>A0A0G1MAE5_9BACT</name>
<dbReference type="EMBL" id="LCKT01000001">
    <property type="protein sequence ID" value="KKU05241.1"/>
    <property type="molecule type" value="Genomic_DNA"/>
</dbReference>
<comment type="caution">
    <text evidence="2">The sequence shown here is derived from an EMBL/GenBank/DDBJ whole genome shotgun (WGS) entry which is preliminary data.</text>
</comment>